<feature type="compositionally biased region" description="Acidic residues" evidence="1">
    <location>
        <begin position="44"/>
        <end position="59"/>
    </location>
</feature>
<protein>
    <submittedName>
        <fullName evidence="2">Host colonisation factor (ShdA)</fullName>
    </submittedName>
</protein>
<evidence type="ECO:0000256" key="1">
    <source>
        <dbReference type="SAM" id="MobiDB-lite"/>
    </source>
</evidence>
<dbReference type="PANTHER" id="PTHR35037">
    <property type="entry name" value="C-TERMINAL REGION OF AIDA-LIKE PROTEIN"/>
    <property type="match status" value="1"/>
</dbReference>
<dbReference type="EMBL" id="LR134190">
    <property type="protein sequence ID" value="VEB55985.1"/>
    <property type="molecule type" value="Genomic_DNA"/>
</dbReference>
<dbReference type="NCBIfam" id="TIGR01414">
    <property type="entry name" value="autotrans_barl"/>
    <property type="match status" value="1"/>
</dbReference>
<accession>A0A3S4LVT6</accession>
<sequence length="198" mass="21926">MFGGVSTSDAFELKNEVNAGLYTYRLYWNESDNDWYLASKAQSDDDDSGGDDTPSDGGDDGGNVTPPDDGGDGGNVTPPDDGGDGGDVTPPDDGGDVAPQYRADIGAYMGNQWMARNLQMQTLYDREGSQYRNADGSVWARFKAGKAESEAVSGNIDMDSNYSQFPVRRRHSGLGQRPTERYRWRHGELHQRRYRQHR</sequence>
<dbReference type="AlphaFoldDB" id="A0A3S4LVT6"/>
<evidence type="ECO:0000313" key="2">
    <source>
        <dbReference type="EMBL" id="VEB55985.1"/>
    </source>
</evidence>
<proteinExistence type="predicted"/>
<dbReference type="InterPro" id="IPR036709">
    <property type="entry name" value="Autotransporte_beta_dom_sf"/>
</dbReference>
<dbReference type="InterPro" id="IPR012332">
    <property type="entry name" value="Autotransporter_pectin_lyase_C"/>
</dbReference>
<reference evidence="2 3" key="1">
    <citation type="submission" date="2018-12" db="EMBL/GenBank/DDBJ databases">
        <authorList>
            <consortium name="Pathogen Informatics"/>
        </authorList>
    </citation>
    <scope>NUCLEOTIDE SEQUENCE [LARGE SCALE GENOMIC DNA]</scope>
    <source>
        <strain evidence="2 3">NCTC6754</strain>
    </source>
</reference>
<dbReference type="InterPro" id="IPR051551">
    <property type="entry name" value="Autotransporter_adhesion"/>
</dbReference>
<gene>
    <name evidence="2" type="ORF">NCTC6754_04124</name>
</gene>
<feature type="region of interest" description="Disordered" evidence="1">
    <location>
        <begin position="38"/>
        <end position="100"/>
    </location>
</feature>
<dbReference type="Proteomes" id="UP000269208">
    <property type="component" value="Chromosome"/>
</dbReference>
<dbReference type="PANTHER" id="PTHR35037:SF3">
    <property type="entry name" value="C-TERMINAL REGION OF AIDA-LIKE PROTEIN"/>
    <property type="match status" value="1"/>
</dbReference>
<dbReference type="Gene3D" id="2.40.128.130">
    <property type="entry name" value="Autotransporter beta-domain"/>
    <property type="match status" value="1"/>
</dbReference>
<dbReference type="InterPro" id="IPR006315">
    <property type="entry name" value="OM_autotransptr_brl_dom"/>
</dbReference>
<evidence type="ECO:0000313" key="3">
    <source>
        <dbReference type="Proteomes" id="UP000269208"/>
    </source>
</evidence>
<organism evidence="2 3">
    <name type="scientific">Salmonella enterica I</name>
    <dbReference type="NCBI Taxonomy" id="59201"/>
    <lineage>
        <taxon>Bacteria</taxon>
        <taxon>Pseudomonadati</taxon>
        <taxon>Pseudomonadota</taxon>
        <taxon>Gammaproteobacteria</taxon>
        <taxon>Enterobacterales</taxon>
        <taxon>Enterobacteriaceae</taxon>
        <taxon>Salmonella</taxon>
    </lineage>
</organism>
<dbReference type="Gene3D" id="2.160.20.20">
    <property type="match status" value="1"/>
</dbReference>
<name>A0A3S4LVT6_SALET</name>
<dbReference type="GO" id="GO:0019867">
    <property type="term" value="C:outer membrane"/>
    <property type="evidence" value="ECO:0007669"/>
    <property type="project" value="InterPro"/>
</dbReference>